<dbReference type="InterPro" id="IPR006182">
    <property type="entry name" value="FliF_N_dom"/>
</dbReference>
<dbReference type="AlphaFoldDB" id="A0A1Y0IJ23"/>
<proteinExistence type="inferred from homology"/>
<keyword evidence="4 8" id="KW-0472">Membrane</keyword>
<evidence type="ECO:0000256" key="6">
    <source>
        <dbReference type="ARBA" id="ARBA00023237"/>
    </source>
</evidence>
<dbReference type="Gene3D" id="3.30.300.30">
    <property type="match status" value="1"/>
</dbReference>
<feature type="chain" id="PRO_5011814325" description="Lipoprotein" evidence="8">
    <location>
        <begin position="20"/>
        <end position="250"/>
    </location>
</feature>
<dbReference type="Gene3D" id="3.30.70.1530">
    <property type="entry name" value="Hypothetical protein rpa1041"/>
    <property type="match status" value="1"/>
</dbReference>
<dbReference type="RefSeq" id="WP_232465221.1">
    <property type="nucleotide sequence ID" value="NZ_CP021425.1"/>
</dbReference>
<evidence type="ECO:0000313" key="11">
    <source>
        <dbReference type="Proteomes" id="UP000196027"/>
    </source>
</evidence>
<comment type="subcellular location">
    <subcellularLocation>
        <location evidence="1">Cell outer membrane</location>
        <topology evidence="1">Lipid-anchor</topology>
    </subcellularLocation>
</comment>
<keyword evidence="8" id="KW-1133">Transmembrane helix</keyword>
<dbReference type="InterPro" id="IPR045851">
    <property type="entry name" value="AMP-bd_C_sf"/>
</dbReference>
<sequence length="250" mass="27235">MLKNFIRLILLTSVLSACGGTTLYSALSERQANEVVAALLISGIDARKEASVDGKTWMVMTPLKQMPKAMMVLEEKGLPRTAKLSMGDVFKKEGFVSSPTEERARFLYAISQELTQTLMEIDGVITARVHVALPEKALLSENQGSASVSVVVIQSPNANLSNYETDIKAIITDGVEGLDDVNKVTVKFFTRNESFNYIPAENGDLSGQGTFTLQASVFGFVLGTGFILAFGYLRRRRQHGAAVPEPKPEL</sequence>
<keyword evidence="7 8" id="KW-0449">Lipoprotein</keyword>
<evidence type="ECO:0000259" key="9">
    <source>
        <dbReference type="Pfam" id="PF01514"/>
    </source>
</evidence>
<dbReference type="Pfam" id="PF01514">
    <property type="entry name" value="YscJ_FliF"/>
    <property type="match status" value="1"/>
</dbReference>
<feature type="transmembrane region" description="Helical" evidence="8">
    <location>
        <begin position="211"/>
        <end position="233"/>
    </location>
</feature>
<keyword evidence="11" id="KW-1185">Reference proteome</keyword>
<accession>A0A1Y0IJ23</accession>
<keyword evidence="8" id="KW-0812">Transmembrane</keyword>
<dbReference type="InterPro" id="IPR003282">
    <property type="entry name" value="T3SS_SctJ"/>
</dbReference>
<dbReference type="PRINTS" id="PR01338">
    <property type="entry name" value="TYPE3OMKPROT"/>
</dbReference>
<evidence type="ECO:0000256" key="7">
    <source>
        <dbReference type="ARBA" id="ARBA00023288"/>
    </source>
</evidence>
<dbReference type="PROSITE" id="PS51257">
    <property type="entry name" value="PROKAR_LIPOPROTEIN"/>
    <property type="match status" value="1"/>
</dbReference>
<keyword evidence="3 8" id="KW-0732">Signal</keyword>
<dbReference type="NCBIfam" id="TIGR02544">
    <property type="entry name" value="III_secr_YscJ"/>
    <property type="match status" value="1"/>
</dbReference>
<keyword evidence="6 8" id="KW-0998">Cell outer membrane</keyword>
<evidence type="ECO:0000256" key="8">
    <source>
        <dbReference type="RuleBase" id="RU364102"/>
    </source>
</evidence>
<dbReference type="PANTHER" id="PTHR30046">
    <property type="entry name" value="FLAGELLAR M-RING PROTEIN"/>
    <property type="match status" value="1"/>
</dbReference>
<protein>
    <recommendedName>
        <fullName evidence="8">Lipoprotein</fullName>
    </recommendedName>
</protein>
<evidence type="ECO:0000256" key="2">
    <source>
        <dbReference type="ARBA" id="ARBA00009509"/>
    </source>
</evidence>
<dbReference type="KEGG" id="ome:OLMES_5453"/>
<dbReference type="GO" id="GO:0009279">
    <property type="term" value="C:cell outer membrane"/>
    <property type="evidence" value="ECO:0007669"/>
    <property type="project" value="UniProtKB-SubCell"/>
</dbReference>
<dbReference type="GO" id="GO:0009306">
    <property type="term" value="P:protein secretion"/>
    <property type="evidence" value="ECO:0007669"/>
    <property type="project" value="InterPro"/>
</dbReference>
<evidence type="ECO:0000256" key="5">
    <source>
        <dbReference type="ARBA" id="ARBA00023139"/>
    </source>
</evidence>
<feature type="signal peptide" evidence="8">
    <location>
        <begin position="1"/>
        <end position="19"/>
    </location>
</feature>
<reference evidence="10 11" key="1">
    <citation type="submission" date="2017-05" db="EMBL/GenBank/DDBJ databases">
        <title>Genomic insights into alkan degradation activity of Oleiphilus messinensis.</title>
        <authorList>
            <person name="Kozyavkin S.A."/>
            <person name="Slesarev A.I."/>
            <person name="Golyshin P.N."/>
            <person name="Korzhenkov A."/>
            <person name="Golyshina O.N."/>
            <person name="Toshchakov S.V."/>
        </authorList>
    </citation>
    <scope>NUCLEOTIDE SEQUENCE [LARGE SCALE GENOMIC DNA]</scope>
    <source>
        <strain evidence="10 11">ME102</strain>
    </source>
</reference>
<organism evidence="10 11">
    <name type="scientific">Oleiphilus messinensis</name>
    <dbReference type="NCBI Taxonomy" id="141451"/>
    <lineage>
        <taxon>Bacteria</taxon>
        <taxon>Pseudomonadati</taxon>
        <taxon>Pseudomonadota</taxon>
        <taxon>Gammaproteobacteria</taxon>
        <taxon>Oceanospirillales</taxon>
        <taxon>Oleiphilaceae</taxon>
        <taxon>Oleiphilus</taxon>
    </lineage>
</organism>
<name>A0A1Y0IJ23_9GAMM</name>
<feature type="domain" description="Flagellar M-ring N-terminal" evidence="9">
    <location>
        <begin position="21"/>
        <end position="186"/>
    </location>
</feature>
<dbReference type="EMBL" id="CP021425">
    <property type="protein sequence ID" value="ARU59433.1"/>
    <property type="molecule type" value="Genomic_DNA"/>
</dbReference>
<dbReference type="Proteomes" id="UP000196027">
    <property type="component" value="Chromosome"/>
</dbReference>
<evidence type="ECO:0000256" key="4">
    <source>
        <dbReference type="ARBA" id="ARBA00023136"/>
    </source>
</evidence>
<dbReference type="PANTHER" id="PTHR30046:SF2">
    <property type="entry name" value="YOP PROTEINS TRANSLOCATION LIPOPROTEIN J"/>
    <property type="match status" value="1"/>
</dbReference>
<evidence type="ECO:0000313" key="10">
    <source>
        <dbReference type="EMBL" id="ARU59433.1"/>
    </source>
</evidence>
<comment type="similarity">
    <text evidence="2 8">Belongs to the YscJ lipoprotein family.</text>
</comment>
<evidence type="ECO:0000256" key="3">
    <source>
        <dbReference type="ARBA" id="ARBA00022729"/>
    </source>
</evidence>
<keyword evidence="5 8" id="KW-0564">Palmitate</keyword>
<gene>
    <name evidence="10" type="ORF">OLMES_5453</name>
</gene>
<dbReference type="InterPro" id="IPR043427">
    <property type="entry name" value="YscJ/FliF"/>
</dbReference>
<evidence type="ECO:0000256" key="1">
    <source>
        <dbReference type="ARBA" id="ARBA00004459"/>
    </source>
</evidence>